<organism evidence="1 2">
    <name type="scientific">Mycena rosella</name>
    <name type="common">Pink bonnet</name>
    <name type="synonym">Agaricus rosellus</name>
    <dbReference type="NCBI Taxonomy" id="1033263"/>
    <lineage>
        <taxon>Eukaryota</taxon>
        <taxon>Fungi</taxon>
        <taxon>Dikarya</taxon>
        <taxon>Basidiomycota</taxon>
        <taxon>Agaricomycotina</taxon>
        <taxon>Agaricomycetes</taxon>
        <taxon>Agaricomycetidae</taxon>
        <taxon>Agaricales</taxon>
        <taxon>Marasmiineae</taxon>
        <taxon>Mycenaceae</taxon>
        <taxon>Mycena</taxon>
    </lineage>
</organism>
<reference evidence="1" key="1">
    <citation type="submission" date="2023-03" db="EMBL/GenBank/DDBJ databases">
        <title>Massive genome expansion in bonnet fungi (Mycena s.s.) driven by repeated elements and novel gene families across ecological guilds.</title>
        <authorList>
            <consortium name="Lawrence Berkeley National Laboratory"/>
            <person name="Harder C.B."/>
            <person name="Miyauchi S."/>
            <person name="Viragh M."/>
            <person name="Kuo A."/>
            <person name="Thoen E."/>
            <person name="Andreopoulos B."/>
            <person name="Lu D."/>
            <person name="Skrede I."/>
            <person name="Drula E."/>
            <person name="Henrissat B."/>
            <person name="Morin E."/>
            <person name="Kohler A."/>
            <person name="Barry K."/>
            <person name="LaButti K."/>
            <person name="Morin E."/>
            <person name="Salamov A."/>
            <person name="Lipzen A."/>
            <person name="Mereny Z."/>
            <person name="Hegedus B."/>
            <person name="Baldrian P."/>
            <person name="Stursova M."/>
            <person name="Weitz H."/>
            <person name="Taylor A."/>
            <person name="Grigoriev I.V."/>
            <person name="Nagy L.G."/>
            <person name="Martin F."/>
            <person name="Kauserud H."/>
        </authorList>
    </citation>
    <scope>NUCLEOTIDE SEQUENCE</scope>
    <source>
        <strain evidence="1">CBHHK067</strain>
    </source>
</reference>
<comment type="caution">
    <text evidence="1">The sequence shown here is derived from an EMBL/GenBank/DDBJ whole genome shotgun (WGS) entry which is preliminary data.</text>
</comment>
<dbReference type="SUPFAM" id="SSF46785">
    <property type="entry name" value="Winged helix' DNA-binding domain"/>
    <property type="match status" value="1"/>
</dbReference>
<dbReference type="InterPro" id="IPR036390">
    <property type="entry name" value="WH_DNA-bd_sf"/>
</dbReference>
<evidence type="ECO:0000313" key="2">
    <source>
        <dbReference type="Proteomes" id="UP001221757"/>
    </source>
</evidence>
<proteinExistence type="predicted"/>
<dbReference type="Gene3D" id="1.10.10.10">
    <property type="entry name" value="Winged helix-like DNA-binding domain superfamily/Winged helix DNA-binding domain"/>
    <property type="match status" value="1"/>
</dbReference>
<dbReference type="Proteomes" id="UP001221757">
    <property type="component" value="Unassembled WGS sequence"/>
</dbReference>
<sequence length="148" mass="15608">MAVKSTFHLLADIISQAVDTIEDVYATAGLDVPSLDESFNPASPAEALRRHPLVSAATLDLVVAAGQIAAIAQDPVISALNNAYATGDKGMAATDIAAHSQADPLLLARILRLLATHHVFHKGKPTKTLLEAPKDVEVLSYSMQSDLD</sequence>
<dbReference type="InterPro" id="IPR036388">
    <property type="entry name" value="WH-like_DNA-bd_sf"/>
</dbReference>
<name>A0AAD7FSA8_MYCRO</name>
<keyword evidence="2" id="KW-1185">Reference proteome</keyword>
<accession>A0AAD7FSA8</accession>
<protein>
    <submittedName>
        <fullName evidence="1">Uncharacterized protein</fullName>
    </submittedName>
</protein>
<evidence type="ECO:0000313" key="1">
    <source>
        <dbReference type="EMBL" id="KAJ7640556.1"/>
    </source>
</evidence>
<dbReference type="AlphaFoldDB" id="A0AAD7FSA8"/>
<gene>
    <name evidence="1" type="ORF">B0H17DRAFT_1216570</name>
</gene>
<dbReference type="EMBL" id="JARKIE010000427">
    <property type="protein sequence ID" value="KAJ7640556.1"/>
    <property type="molecule type" value="Genomic_DNA"/>
</dbReference>